<accession>A0A6L3KL13</accession>
<proteinExistence type="predicted"/>
<reference evidence="1 2" key="1">
    <citation type="journal article" date="2019" name="Nat. Med.">
        <title>A library of human gut bacterial isolates paired with longitudinal multiomics data enables mechanistic microbiome research.</title>
        <authorList>
            <person name="Poyet M."/>
            <person name="Groussin M."/>
            <person name="Gibbons S.M."/>
            <person name="Avila-Pacheco J."/>
            <person name="Jiang X."/>
            <person name="Kearney S.M."/>
            <person name="Perrotta A.R."/>
            <person name="Berdy B."/>
            <person name="Zhao S."/>
            <person name="Lieberman T.D."/>
            <person name="Swanson P.K."/>
            <person name="Smith M."/>
            <person name="Roesemann S."/>
            <person name="Alexander J.E."/>
            <person name="Rich S.A."/>
            <person name="Livny J."/>
            <person name="Vlamakis H."/>
            <person name="Clish C."/>
            <person name="Bullock K."/>
            <person name="Deik A."/>
            <person name="Scott J."/>
            <person name="Pierce K.A."/>
            <person name="Xavier R.J."/>
            <person name="Alm E.J."/>
        </authorList>
    </citation>
    <scope>NUCLEOTIDE SEQUENCE [LARGE SCALE GENOMIC DNA]</scope>
    <source>
        <strain evidence="1 2">BIOML-A31</strain>
    </source>
</reference>
<dbReference type="Proteomes" id="UP000475905">
    <property type="component" value="Unassembled WGS sequence"/>
</dbReference>
<evidence type="ECO:0000313" key="2">
    <source>
        <dbReference type="Proteomes" id="UP000475905"/>
    </source>
</evidence>
<gene>
    <name evidence="1" type="ORF">F2Y36_22915</name>
</gene>
<protein>
    <submittedName>
        <fullName evidence="1">Competence protein ComE</fullName>
    </submittedName>
</protein>
<comment type="caution">
    <text evidence="1">The sequence shown here is derived from an EMBL/GenBank/DDBJ whole genome shotgun (WGS) entry which is preliminary data.</text>
</comment>
<name>A0A6L3KL13_9BACE</name>
<evidence type="ECO:0000313" key="1">
    <source>
        <dbReference type="EMBL" id="KAA5456401.1"/>
    </source>
</evidence>
<sequence>LHDYRNDPYAQALIEQLGVSVHQVALDSQHFSKLQNELTGKHV</sequence>
<organism evidence="1 2">
    <name type="scientific">Bacteroides caccae</name>
    <dbReference type="NCBI Taxonomy" id="47678"/>
    <lineage>
        <taxon>Bacteria</taxon>
        <taxon>Pseudomonadati</taxon>
        <taxon>Bacteroidota</taxon>
        <taxon>Bacteroidia</taxon>
        <taxon>Bacteroidales</taxon>
        <taxon>Bacteroidaceae</taxon>
        <taxon>Bacteroides</taxon>
    </lineage>
</organism>
<feature type="non-terminal residue" evidence="1">
    <location>
        <position position="1"/>
    </location>
</feature>
<dbReference type="AlphaFoldDB" id="A0A6L3KL13"/>
<dbReference type="EMBL" id="VVYP01000089">
    <property type="protein sequence ID" value="KAA5456401.1"/>
    <property type="molecule type" value="Genomic_DNA"/>
</dbReference>